<dbReference type="EMBL" id="QZMU01000001">
    <property type="protein sequence ID" value="RRQ20848.1"/>
    <property type="molecule type" value="Genomic_DNA"/>
</dbReference>
<accession>A0A426QGH0</accession>
<evidence type="ECO:0000313" key="2">
    <source>
        <dbReference type="Proteomes" id="UP000287798"/>
    </source>
</evidence>
<dbReference type="Proteomes" id="UP000287798">
    <property type="component" value="Unassembled WGS sequence"/>
</dbReference>
<reference evidence="1 2" key="1">
    <citation type="journal article" date="2010" name="Int. J. Syst. Evol. Microbiol.">
        <title>Thiohalobacter thiocyanaticus gen. nov., sp. nov., a moderately halophilic, sulfur-oxidizing gammaproteobacterium from hypersaline lakes, that utilizes thiocyanate.</title>
        <authorList>
            <person name="Sorokin D.Y."/>
            <person name="Kovaleva O.L."/>
            <person name="Tourova T.P."/>
            <person name="Muyzer G."/>
        </authorList>
    </citation>
    <scope>NUCLEOTIDE SEQUENCE [LARGE SCALE GENOMIC DNA]</scope>
    <source>
        <strain evidence="1 2">Hrh1</strain>
    </source>
</reference>
<dbReference type="AlphaFoldDB" id="A0A426QGH0"/>
<gene>
    <name evidence="1" type="ORF">D6C00_01935</name>
</gene>
<sequence length="130" mass="14817">MAAGRKILYSIIESPAHPDFSALYRRLGFEQIRLNSQRKAINELKGNPPDYVVAEFFYGYGNNYAGVNVCNLDVFLYSLQKYAPEAKMIVLVEKPEEQYVPRLAELFRLHAVLTLPVSETDMKDVLDNDA</sequence>
<organism evidence="1 2">
    <name type="scientific">Thiohalobacter thiocyanaticus</name>
    <dbReference type="NCBI Taxonomy" id="585455"/>
    <lineage>
        <taxon>Bacteria</taxon>
        <taxon>Pseudomonadati</taxon>
        <taxon>Pseudomonadota</taxon>
        <taxon>Gammaproteobacteria</taxon>
        <taxon>Thiohalobacterales</taxon>
        <taxon>Thiohalobacteraceae</taxon>
        <taxon>Thiohalobacter</taxon>
    </lineage>
</organism>
<proteinExistence type="predicted"/>
<keyword evidence="2" id="KW-1185">Reference proteome</keyword>
<dbReference type="RefSeq" id="WP_125180060.1">
    <property type="nucleotide sequence ID" value="NZ_QZMU01000001.1"/>
</dbReference>
<comment type="caution">
    <text evidence="1">The sequence shown here is derived from an EMBL/GenBank/DDBJ whole genome shotgun (WGS) entry which is preliminary data.</text>
</comment>
<dbReference type="OrthoDB" id="8561786at2"/>
<name>A0A426QGH0_9GAMM</name>
<evidence type="ECO:0000313" key="1">
    <source>
        <dbReference type="EMBL" id="RRQ20848.1"/>
    </source>
</evidence>
<protein>
    <submittedName>
        <fullName evidence="1">Uncharacterized protein</fullName>
    </submittedName>
</protein>